<dbReference type="PANTHER" id="PTHR43800">
    <property type="entry name" value="PEPTIDYL-LYSINE N-ACETYLTRANSFERASE YJAB"/>
    <property type="match status" value="1"/>
</dbReference>
<gene>
    <name evidence="4" type="ORF">FK004_02995</name>
</gene>
<dbReference type="OrthoDB" id="9789605at2"/>
<dbReference type="InterPro" id="IPR000182">
    <property type="entry name" value="GNAT_dom"/>
</dbReference>
<dbReference type="AlphaFoldDB" id="A0A2S1LKH3"/>
<evidence type="ECO:0000313" key="5">
    <source>
        <dbReference type="Proteomes" id="UP000244677"/>
    </source>
</evidence>
<dbReference type="PANTHER" id="PTHR43800:SF1">
    <property type="entry name" value="PEPTIDYL-LYSINE N-ACETYLTRANSFERASE YJAB"/>
    <property type="match status" value="1"/>
</dbReference>
<evidence type="ECO:0000256" key="1">
    <source>
        <dbReference type="ARBA" id="ARBA00022679"/>
    </source>
</evidence>
<dbReference type="CDD" id="cd04301">
    <property type="entry name" value="NAT_SF"/>
    <property type="match status" value="1"/>
</dbReference>
<dbReference type="KEGG" id="fki:FK004_02995"/>
<feature type="domain" description="N-acetyltransferase" evidence="3">
    <location>
        <begin position="17"/>
        <end position="145"/>
    </location>
</feature>
<organism evidence="4 5">
    <name type="scientific">Flavobacterium kingsejongi</name>
    <dbReference type="NCBI Taxonomy" id="1678728"/>
    <lineage>
        <taxon>Bacteria</taxon>
        <taxon>Pseudomonadati</taxon>
        <taxon>Bacteroidota</taxon>
        <taxon>Flavobacteriia</taxon>
        <taxon>Flavobacteriales</taxon>
        <taxon>Flavobacteriaceae</taxon>
        <taxon>Flavobacterium</taxon>
    </lineage>
</organism>
<dbReference type="Gene3D" id="3.40.630.30">
    <property type="match status" value="1"/>
</dbReference>
<dbReference type="PROSITE" id="PS51186">
    <property type="entry name" value="GNAT"/>
    <property type="match status" value="1"/>
</dbReference>
<keyword evidence="2" id="KW-0012">Acyltransferase</keyword>
<evidence type="ECO:0000313" key="4">
    <source>
        <dbReference type="EMBL" id="AWG24263.1"/>
    </source>
</evidence>
<proteinExistence type="predicted"/>
<accession>A0A2S1LKH3</accession>
<dbReference type="EMBL" id="CP020919">
    <property type="protein sequence ID" value="AWG24263.1"/>
    <property type="molecule type" value="Genomic_DNA"/>
</dbReference>
<evidence type="ECO:0000256" key="2">
    <source>
        <dbReference type="ARBA" id="ARBA00023315"/>
    </source>
</evidence>
<keyword evidence="5" id="KW-1185">Reference proteome</keyword>
<dbReference type="GO" id="GO:0016747">
    <property type="term" value="F:acyltransferase activity, transferring groups other than amino-acyl groups"/>
    <property type="evidence" value="ECO:0007669"/>
    <property type="project" value="InterPro"/>
</dbReference>
<dbReference type="SUPFAM" id="SSF55729">
    <property type="entry name" value="Acyl-CoA N-acyltransferases (Nat)"/>
    <property type="match status" value="1"/>
</dbReference>
<dbReference type="Proteomes" id="UP000244677">
    <property type="component" value="Chromosome"/>
</dbReference>
<dbReference type="InterPro" id="IPR016181">
    <property type="entry name" value="Acyl_CoA_acyltransferase"/>
</dbReference>
<keyword evidence="1 4" id="KW-0808">Transferase</keyword>
<dbReference type="Pfam" id="PF13673">
    <property type="entry name" value="Acetyltransf_10"/>
    <property type="match status" value="1"/>
</dbReference>
<evidence type="ECO:0000259" key="3">
    <source>
        <dbReference type="PROSITE" id="PS51186"/>
    </source>
</evidence>
<reference evidence="4 5" key="1">
    <citation type="submission" date="2017-04" db="EMBL/GenBank/DDBJ databases">
        <title>Complete genome sequence of Flavobacterium kingsejong AJ004.</title>
        <authorList>
            <person name="Lee P.C."/>
        </authorList>
    </citation>
    <scope>NUCLEOTIDE SEQUENCE [LARGE SCALE GENOMIC DNA]</scope>
    <source>
        <strain evidence="4 5">AJ004</strain>
    </source>
</reference>
<dbReference type="RefSeq" id="WP_108735914.1">
    <property type="nucleotide sequence ID" value="NZ_CP020919.1"/>
</dbReference>
<protein>
    <submittedName>
        <fullName evidence="4">GNAT family N-acetyltransferase</fullName>
    </submittedName>
</protein>
<name>A0A2S1LKH3_9FLAO</name>
<sequence>MNLPITTVSKHEYDSIIVLWEASVRATHHFIREEDILYYKPLIRNEYLKSVSLYAIRTAENTIAGFMGISGPNLEMLFIHPDHLRKGFGKILLQHGIVAMNVSKVEVNEENTEALHFYQKFGFNVVGRSETDSAGKKYPLLHLEL</sequence>